<name>A0A8S5QP67_9CAUD</name>
<accession>A0A8S5QP67</accession>
<protein>
    <submittedName>
        <fullName evidence="2">Tail assembly chaperone protein</fullName>
    </submittedName>
</protein>
<proteinExistence type="predicted"/>
<evidence type="ECO:0000313" key="2">
    <source>
        <dbReference type="EMBL" id="DAE20609.1"/>
    </source>
</evidence>
<sequence length="164" mass="18300">MRTSKNITITDNGNNYNYVLTKMSALNLQKWTARAFAVLIETGILEQEAASKDFLTNLKTVFSKFGGDTLSCLGRVNCDKLDALLLDLISKTAERVVGASKIKVTETDLDSTLENLSSLLELEKECLFINFPMFADVKPSDFQPSDQTEKPTVKQRTLIRPSRS</sequence>
<reference evidence="2" key="1">
    <citation type="journal article" date="2021" name="Proc. Natl. Acad. Sci. U.S.A.">
        <title>A Catalog of Tens of Thousands of Viruses from Human Metagenomes Reveals Hidden Associations with Chronic Diseases.</title>
        <authorList>
            <person name="Tisza M.J."/>
            <person name="Buck C.B."/>
        </authorList>
    </citation>
    <scope>NUCLEOTIDE SEQUENCE</scope>
    <source>
        <strain evidence="2">CtJ3t72</strain>
    </source>
</reference>
<evidence type="ECO:0000256" key="1">
    <source>
        <dbReference type="SAM" id="MobiDB-lite"/>
    </source>
</evidence>
<dbReference type="EMBL" id="BK015698">
    <property type="protein sequence ID" value="DAE20609.1"/>
    <property type="molecule type" value="Genomic_DNA"/>
</dbReference>
<feature type="region of interest" description="Disordered" evidence="1">
    <location>
        <begin position="140"/>
        <end position="164"/>
    </location>
</feature>
<organism evidence="2">
    <name type="scientific">Siphoviridae sp. ctJ3t72</name>
    <dbReference type="NCBI Taxonomy" id="2826240"/>
    <lineage>
        <taxon>Viruses</taxon>
        <taxon>Duplodnaviria</taxon>
        <taxon>Heunggongvirae</taxon>
        <taxon>Uroviricota</taxon>
        <taxon>Caudoviricetes</taxon>
    </lineage>
</organism>